<dbReference type="Gene3D" id="3.20.20.70">
    <property type="entry name" value="Aldolase class I"/>
    <property type="match status" value="1"/>
</dbReference>
<reference evidence="2 3" key="1">
    <citation type="submission" date="2019-03" db="EMBL/GenBank/DDBJ databases">
        <title>Genomic Encyclopedia of Type Strains, Phase IV (KMG-IV): sequencing the most valuable type-strain genomes for metagenomic binning, comparative biology and taxonomic classification.</title>
        <authorList>
            <person name="Goeker M."/>
        </authorList>
    </citation>
    <scope>NUCLEOTIDE SEQUENCE [LARGE SCALE GENOMIC DNA]</scope>
    <source>
        <strain evidence="2 3">DSM 29489</strain>
    </source>
</reference>
<dbReference type="InterPro" id="IPR050246">
    <property type="entry name" value="Class_II_FBP_aldolase"/>
</dbReference>
<name>A0A4R3KDR9_9FIRM</name>
<dbReference type="InterPro" id="IPR000771">
    <property type="entry name" value="FBA_II"/>
</dbReference>
<dbReference type="RefSeq" id="WP_132379175.1">
    <property type="nucleotide sequence ID" value="NZ_SLZZ01000004.1"/>
</dbReference>
<dbReference type="Proteomes" id="UP000295726">
    <property type="component" value="Unassembled WGS sequence"/>
</dbReference>
<dbReference type="SUPFAM" id="SSF51569">
    <property type="entry name" value="Aldolase"/>
    <property type="match status" value="1"/>
</dbReference>
<dbReference type="InterPro" id="IPR013785">
    <property type="entry name" value="Aldolase_TIM"/>
</dbReference>
<organism evidence="2 3">
    <name type="scientific">Muricomes intestini</name>
    <dbReference type="NCBI Taxonomy" id="1796634"/>
    <lineage>
        <taxon>Bacteria</taxon>
        <taxon>Bacillati</taxon>
        <taxon>Bacillota</taxon>
        <taxon>Clostridia</taxon>
        <taxon>Lachnospirales</taxon>
        <taxon>Lachnospiraceae</taxon>
        <taxon>Muricomes</taxon>
    </lineage>
</organism>
<evidence type="ECO:0000313" key="3">
    <source>
        <dbReference type="Proteomes" id="UP000295726"/>
    </source>
</evidence>
<dbReference type="GO" id="GO:0008270">
    <property type="term" value="F:zinc ion binding"/>
    <property type="evidence" value="ECO:0007669"/>
    <property type="project" value="InterPro"/>
</dbReference>
<proteinExistence type="predicted"/>
<sequence length="92" mass="9933">MLIRSTKAMLEKAKAGKYAVAAFNAENMEMVQAIVEAAEELKAPVIIQTTSGTLKYATPELYYSMAAAAAQKSEIPVAIHLDHGDSYERAAE</sequence>
<gene>
    <name evidence="2" type="ORF">EDD59_10418</name>
</gene>
<comment type="caution">
    <text evidence="2">The sequence shown here is derived from an EMBL/GenBank/DDBJ whole genome shotgun (WGS) entry which is preliminary data.</text>
</comment>
<dbReference type="OrthoDB" id="9803995at2"/>
<comment type="cofactor">
    <cofactor evidence="1">
        <name>Zn(2+)</name>
        <dbReference type="ChEBI" id="CHEBI:29105"/>
    </cofactor>
</comment>
<protein>
    <submittedName>
        <fullName evidence="2">Fructose-bisphosphate aldolase class II</fullName>
    </submittedName>
</protein>
<dbReference type="PANTHER" id="PTHR30304">
    <property type="entry name" value="D-TAGATOSE-1,6-BISPHOSPHATE ALDOLASE"/>
    <property type="match status" value="1"/>
</dbReference>
<dbReference type="EMBL" id="SLZZ01000004">
    <property type="protein sequence ID" value="TCS81099.1"/>
    <property type="molecule type" value="Genomic_DNA"/>
</dbReference>
<dbReference type="PANTHER" id="PTHR30304:SF0">
    <property type="entry name" value="D-TAGATOSE-1,6-BISPHOSPHATE ALDOLASE SUBUNIT GATY-RELATED"/>
    <property type="match status" value="1"/>
</dbReference>
<dbReference type="GO" id="GO:0016832">
    <property type="term" value="F:aldehyde-lyase activity"/>
    <property type="evidence" value="ECO:0007669"/>
    <property type="project" value="InterPro"/>
</dbReference>
<evidence type="ECO:0000256" key="1">
    <source>
        <dbReference type="ARBA" id="ARBA00001947"/>
    </source>
</evidence>
<dbReference type="Pfam" id="PF01116">
    <property type="entry name" value="F_bP_aldolase"/>
    <property type="match status" value="1"/>
</dbReference>
<dbReference type="AlphaFoldDB" id="A0A4R3KDR9"/>
<accession>A0A4R3KDR9</accession>
<dbReference type="GO" id="GO:0005975">
    <property type="term" value="P:carbohydrate metabolic process"/>
    <property type="evidence" value="ECO:0007669"/>
    <property type="project" value="InterPro"/>
</dbReference>
<evidence type="ECO:0000313" key="2">
    <source>
        <dbReference type="EMBL" id="TCS81099.1"/>
    </source>
</evidence>
<keyword evidence="3" id="KW-1185">Reference proteome</keyword>